<reference evidence="2 3" key="1">
    <citation type="submission" date="2016-10" db="EMBL/GenBank/DDBJ databases">
        <title>Draft Genome sequence of Alkanindiges sp. strain H1.</title>
        <authorList>
            <person name="Subhash Y."/>
            <person name="Lee S."/>
        </authorList>
    </citation>
    <scope>NUCLEOTIDE SEQUENCE [LARGE SCALE GENOMIC DNA]</scope>
    <source>
        <strain evidence="2 3">H1</strain>
    </source>
</reference>
<dbReference type="InterPro" id="IPR008523">
    <property type="entry name" value="DUF805"/>
</dbReference>
<evidence type="ECO:0000313" key="3">
    <source>
        <dbReference type="Proteomes" id="UP000192132"/>
    </source>
</evidence>
<keyword evidence="1" id="KW-0472">Membrane</keyword>
<feature type="transmembrane region" description="Helical" evidence="1">
    <location>
        <begin position="55"/>
        <end position="79"/>
    </location>
</feature>
<sequence>MAPVADHPLSPRGRFARLAYLAWYLVISLVIVLVAILGIAIFGNSANTTDPYANIGTASILIMAVAYIVFFYYAIVFTIRRLHDLNQSGWLSLLILVPLVNVFFMLYVMIAPGTKGSNNFGLPRPNKGWESVLGIIYIILSVLAIIGGIAVMTMLGGMSGDMSNLANMTKY</sequence>
<keyword evidence="3" id="KW-1185">Reference proteome</keyword>
<dbReference type="Proteomes" id="UP000192132">
    <property type="component" value="Unassembled WGS sequence"/>
</dbReference>
<dbReference type="AlphaFoldDB" id="A0A1S8CV61"/>
<dbReference type="PANTHER" id="PTHR34980">
    <property type="entry name" value="INNER MEMBRANE PROTEIN-RELATED-RELATED"/>
    <property type="match status" value="1"/>
</dbReference>
<dbReference type="EMBL" id="MLCN01000023">
    <property type="protein sequence ID" value="ONG39534.1"/>
    <property type="molecule type" value="Genomic_DNA"/>
</dbReference>
<keyword evidence="1" id="KW-0812">Transmembrane</keyword>
<feature type="transmembrane region" description="Helical" evidence="1">
    <location>
        <begin position="91"/>
        <end position="111"/>
    </location>
</feature>
<protein>
    <recommendedName>
        <fullName evidence="4">DUF805 domain-containing protein</fullName>
    </recommendedName>
</protein>
<evidence type="ECO:0008006" key="4">
    <source>
        <dbReference type="Google" id="ProtNLM"/>
    </source>
</evidence>
<name>A0A1S8CV61_9GAMM</name>
<dbReference type="STRING" id="1907941.BKE30_09280"/>
<feature type="transmembrane region" description="Helical" evidence="1">
    <location>
        <begin position="131"/>
        <end position="155"/>
    </location>
</feature>
<proteinExistence type="predicted"/>
<gene>
    <name evidence="2" type="ORF">BKE30_09280</name>
</gene>
<organism evidence="2 3">
    <name type="scientific">Alkanindiges hydrocarboniclasticus</name>
    <dbReference type="NCBI Taxonomy" id="1907941"/>
    <lineage>
        <taxon>Bacteria</taxon>
        <taxon>Pseudomonadati</taxon>
        <taxon>Pseudomonadota</taxon>
        <taxon>Gammaproteobacteria</taxon>
        <taxon>Moraxellales</taxon>
        <taxon>Moraxellaceae</taxon>
        <taxon>Alkanindiges</taxon>
    </lineage>
</organism>
<dbReference type="Pfam" id="PF05656">
    <property type="entry name" value="DUF805"/>
    <property type="match status" value="1"/>
</dbReference>
<evidence type="ECO:0000256" key="1">
    <source>
        <dbReference type="SAM" id="Phobius"/>
    </source>
</evidence>
<evidence type="ECO:0000313" key="2">
    <source>
        <dbReference type="EMBL" id="ONG39534.1"/>
    </source>
</evidence>
<dbReference type="GO" id="GO:0005886">
    <property type="term" value="C:plasma membrane"/>
    <property type="evidence" value="ECO:0007669"/>
    <property type="project" value="TreeGrafter"/>
</dbReference>
<comment type="caution">
    <text evidence="2">The sequence shown here is derived from an EMBL/GenBank/DDBJ whole genome shotgun (WGS) entry which is preliminary data.</text>
</comment>
<dbReference type="PANTHER" id="PTHR34980:SF3">
    <property type="entry name" value="BLR8105 PROTEIN"/>
    <property type="match status" value="1"/>
</dbReference>
<accession>A0A1S8CV61</accession>
<feature type="transmembrane region" description="Helical" evidence="1">
    <location>
        <begin position="21"/>
        <end position="43"/>
    </location>
</feature>
<keyword evidence="1" id="KW-1133">Transmembrane helix</keyword>
<dbReference type="OrthoDB" id="9812349at2"/>